<name>A0A1R4I584_9GAMM</name>
<protein>
    <submittedName>
        <fullName evidence="1">Uncharacterized protein</fullName>
    </submittedName>
</protein>
<reference evidence="1 2" key="1">
    <citation type="submission" date="2017-02" db="EMBL/GenBank/DDBJ databases">
        <authorList>
            <person name="Dridi B."/>
        </authorList>
    </citation>
    <scope>NUCLEOTIDE SEQUENCE [LARGE SCALE GENOMIC DNA]</scope>
    <source>
        <strain evidence="1 2">JB380</strain>
    </source>
</reference>
<dbReference type="RefSeq" id="WP_087111340.1">
    <property type="nucleotide sequence ID" value="NZ_FUKM01000058.1"/>
</dbReference>
<evidence type="ECO:0000313" key="1">
    <source>
        <dbReference type="EMBL" id="SJN14856.1"/>
    </source>
</evidence>
<evidence type="ECO:0000313" key="2">
    <source>
        <dbReference type="Proteomes" id="UP000196331"/>
    </source>
</evidence>
<proteinExistence type="predicted"/>
<dbReference type="AlphaFoldDB" id="A0A1R4I584"/>
<gene>
    <name evidence="1" type="ORF">CZ787_17240</name>
</gene>
<dbReference type="Proteomes" id="UP000196331">
    <property type="component" value="Unassembled WGS sequence"/>
</dbReference>
<dbReference type="EMBL" id="FUKM01000058">
    <property type="protein sequence ID" value="SJN14856.1"/>
    <property type="molecule type" value="Genomic_DNA"/>
</dbReference>
<sequence length="87" mass="9557">MNIVERTTAQLVRNRIHDLVDLAMDVNANNTGTAAIRVLSDAAYVDIHSDMGSFHSTYPLPLMATNRTLDELEKIIADARDFLGGAQ</sequence>
<dbReference type="OrthoDB" id="9956294at2"/>
<accession>A0A1R4I584</accession>
<comment type="caution">
    <text evidence="1">The sequence shown here is derived from an EMBL/GenBank/DDBJ whole genome shotgun (WGS) entry which is preliminary data.</text>
</comment>
<organism evidence="1 2">
    <name type="scientific">Halomonas citrativorans</name>
    <dbReference type="NCBI Taxonomy" id="2742612"/>
    <lineage>
        <taxon>Bacteria</taxon>
        <taxon>Pseudomonadati</taxon>
        <taxon>Pseudomonadota</taxon>
        <taxon>Gammaproteobacteria</taxon>
        <taxon>Oceanospirillales</taxon>
        <taxon>Halomonadaceae</taxon>
        <taxon>Halomonas</taxon>
    </lineage>
</organism>